<dbReference type="RefSeq" id="WP_142894220.1">
    <property type="nucleotide sequence ID" value="NZ_ML660052.1"/>
</dbReference>
<protein>
    <submittedName>
        <fullName evidence="1">Uncharacterized protein</fullName>
    </submittedName>
</protein>
<evidence type="ECO:0000313" key="1">
    <source>
        <dbReference type="EMBL" id="TQV83187.1"/>
    </source>
</evidence>
<name>A0A545U135_9PROT</name>
<proteinExistence type="predicted"/>
<dbReference type="EMBL" id="VHSH01000001">
    <property type="protein sequence ID" value="TQV83187.1"/>
    <property type="molecule type" value="Genomic_DNA"/>
</dbReference>
<organism evidence="1 2">
    <name type="scientific">Denitrobaculum tricleocarpae</name>
    <dbReference type="NCBI Taxonomy" id="2591009"/>
    <lineage>
        <taxon>Bacteria</taxon>
        <taxon>Pseudomonadati</taxon>
        <taxon>Pseudomonadota</taxon>
        <taxon>Alphaproteobacteria</taxon>
        <taxon>Rhodospirillales</taxon>
        <taxon>Rhodospirillaceae</taxon>
        <taxon>Denitrobaculum</taxon>
    </lineage>
</organism>
<dbReference type="OrthoDB" id="6140227at2"/>
<accession>A0A545U135</accession>
<sequence length="380" mass="43297">MTDSGSETLELRDNAACRRYFAKFERIVGNLRAVAALDRPDDAESFGALQLDVIEGYLKALSNSFEALSTKYLLTGTLGKAVSSALEIDRTDSGFPVFRELLQMANDLSQVDHHLGSLPSRDVLKQEMVQHILQKREKPRDLQYAMSQRVYYEMLRDRNLFLAQNHPQLVWLGKDKPVDTSKRRRYFVHWAVYDSSQNLPVLYQMMMEDSSDRALSTDEFRWPKVQTHLLAQSLSDLKLLTIARGFDKDFPDLHPKFLRRVHVGPMYSHTFTRQQGPLREILAEASGAPGLDWTMSWSVETLLSKKTEQKAAGIFGKVETEVFHIDPYDTASQEAGVTHLERSIILPHRPYQVLIDKDFSSLRNVRKYVVAADGSVMTGA</sequence>
<dbReference type="AlphaFoldDB" id="A0A545U135"/>
<keyword evidence="2" id="KW-1185">Reference proteome</keyword>
<reference evidence="1 2" key="1">
    <citation type="submission" date="2019-06" db="EMBL/GenBank/DDBJ databases">
        <title>Whole genome sequence for Rhodospirillaceae sp. R148.</title>
        <authorList>
            <person name="Wang G."/>
        </authorList>
    </citation>
    <scope>NUCLEOTIDE SEQUENCE [LARGE SCALE GENOMIC DNA]</scope>
    <source>
        <strain evidence="1 2">R148</strain>
    </source>
</reference>
<dbReference type="Proteomes" id="UP000315252">
    <property type="component" value="Unassembled WGS sequence"/>
</dbReference>
<evidence type="ECO:0000313" key="2">
    <source>
        <dbReference type="Proteomes" id="UP000315252"/>
    </source>
</evidence>
<comment type="caution">
    <text evidence="1">The sequence shown here is derived from an EMBL/GenBank/DDBJ whole genome shotgun (WGS) entry which is preliminary data.</text>
</comment>
<gene>
    <name evidence="1" type="ORF">FKG95_00880</name>
</gene>